<reference evidence="1 2" key="1">
    <citation type="submission" date="2018-01" db="EMBL/GenBank/DDBJ databases">
        <title>Draft genome sequence of Sphaerisporangium sp. 7K107.</title>
        <authorList>
            <person name="Sahin N."/>
            <person name="Saygin H."/>
            <person name="Ay H."/>
        </authorList>
    </citation>
    <scope>NUCLEOTIDE SEQUENCE [LARGE SCALE GENOMIC DNA]</scope>
    <source>
        <strain evidence="1 2">7K107</strain>
    </source>
</reference>
<proteinExistence type="predicted"/>
<dbReference type="Proteomes" id="UP000248544">
    <property type="component" value="Unassembled WGS sequence"/>
</dbReference>
<keyword evidence="2" id="KW-1185">Reference proteome</keyword>
<evidence type="ECO:0000313" key="2">
    <source>
        <dbReference type="Proteomes" id="UP000248544"/>
    </source>
</evidence>
<accession>A0A2W2F8J0</accession>
<sequence>MVIVVLVAAAGGGLVVWRWATSPVGSGLLLADGDGGSGDDAFAVPAGGTGASQVLNAVTSVGDTIVAAGSDTTSPVPRPLFLMSRDGGKSWQLGNVTGQGGQEPGPTTVGGVAGGDGLWLAVGDTQGYPAGGGQATTGRGVWTSTDGFSWEAVEAAGLAAFRGGDRIADIARTGSGFVAVGATVLDDGTAGPAAWLSPGGRSWERVSGAELGGPKDVRGVKAVVARGDDVVALADAPSGGAGSVVLRSADGGRTWQRAGSPLTGVTPRPGALAAVGDGFVAVPTRHRDDAGDVRVHCSADGASWERCGSIGGLPRDSTGVTGLAASAAGVAAVAQAGWDRYAVYTSKDGRSWAKGTDLGEVPGTLRALSISDAGTLVVGGDRRTPADVGNQLVLMTAAKGQAAQPVALGDIAGLTRVARETSGMAAANGAFVTVGAAAGDAAIWTSGDGRAWTRAGPPEILGGAQRQALSDVTHGRRGWIAVGRAMSDASSTEPLVVTSADGGSWRRVPMTEGLTPAQGHYFTAPHAVAASSATPGEGAGYVLAGEDRGPAGVTPVLWFTSDLRRYTRSAELPAGGAGVRIHDVAATAEGYVAVGGAGAARHESGVVWVSSDGLNWTALKRLTPPEASSAGLRHVVAAGGRIVAVGEASVNGTTRVFAAMSADNGSSWEYGWLPADQAAAVTDLAETDGGIVAVGSHGPSAESDSAAWTSQNGLTWQRQTLTQEGLGGSGAQWLTAVAVSGGDMVAVGRSTTYSADHLTLWRTNVHQ</sequence>
<evidence type="ECO:0000313" key="1">
    <source>
        <dbReference type="EMBL" id="PZG31743.1"/>
    </source>
</evidence>
<comment type="caution">
    <text evidence="1">The sequence shown here is derived from an EMBL/GenBank/DDBJ whole genome shotgun (WGS) entry which is preliminary data.</text>
</comment>
<protein>
    <submittedName>
        <fullName evidence="1">Uncharacterized protein</fullName>
    </submittedName>
</protein>
<dbReference type="SUPFAM" id="SSF50939">
    <property type="entry name" value="Sialidases"/>
    <property type="match status" value="3"/>
</dbReference>
<dbReference type="Gene3D" id="2.120.10.10">
    <property type="match status" value="2"/>
</dbReference>
<dbReference type="EMBL" id="POUA01000321">
    <property type="protein sequence ID" value="PZG31743.1"/>
    <property type="molecule type" value="Genomic_DNA"/>
</dbReference>
<gene>
    <name evidence="1" type="ORF">C1I98_29920</name>
</gene>
<dbReference type="AlphaFoldDB" id="A0A2W2F8J0"/>
<organism evidence="1 2">
    <name type="scientific">Spongiactinospora gelatinilytica</name>
    <dbReference type="NCBI Taxonomy" id="2666298"/>
    <lineage>
        <taxon>Bacteria</taxon>
        <taxon>Bacillati</taxon>
        <taxon>Actinomycetota</taxon>
        <taxon>Actinomycetes</taxon>
        <taxon>Streptosporangiales</taxon>
        <taxon>Streptosporangiaceae</taxon>
        <taxon>Spongiactinospora</taxon>
    </lineage>
</organism>
<name>A0A2W2F8J0_9ACTN</name>
<dbReference type="InterPro" id="IPR036278">
    <property type="entry name" value="Sialidase_sf"/>
</dbReference>